<sequence>MRLAVFSILANSYGDRSMGRSRRRVHRTWGFLVAVAARPAHAPTPAPVRLAKQLARSKGHGRNDTNPAGPAALGPYHAHAPTDDKRQHPEQHHNEHVLQLRKHRALPTRHLADAPHEPSVPNPTPGHEPATRPSSPGNSGAGSAAEGEACHERRSGRHLRPVNLRTRPVRGRRAGTLAGLEIDAPRSRKGVSSEDRGGHSEEDLPRGQGAQFAAQALLRFSGLVKDEQGEIDGRGDAGVRSARSTTLIRCHS</sequence>
<accession>A0A239NFI7</accession>
<dbReference type="Proteomes" id="UP000198280">
    <property type="component" value="Unassembled WGS sequence"/>
</dbReference>
<gene>
    <name evidence="2" type="ORF">SAMN05216252_13564</name>
</gene>
<name>A0A239NFI7_9ACTN</name>
<feature type="compositionally biased region" description="Basic and acidic residues" evidence="1">
    <location>
        <begin position="183"/>
        <end position="205"/>
    </location>
</feature>
<feature type="compositionally biased region" description="Polar residues" evidence="1">
    <location>
        <begin position="242"/>
        <end position="252"/>
    </location>
</feature>
<proteinExistence type="predicted"/>
<reference evidence="2 3" key="1">
    <citation type="submission" date="2017-06" db="EMBL/GenBank/DDBJ databases">
        <authorList>
            <person name="Kim H.J."/>
            <person name="Triplett B.A."/>
        </authorList>
    </citation>
    <scope>NUCLEOTIDE SEQUENCE [LARGE SCALE GENOMIC DNA]</scope>
    <source>
        <strain evidence="2 3">CGMCC 4.1858</strain>
    </source>
</reference>
<evidence type="ECO:0000256" key="1">
    <source>
        <dbReference type="SAM" id="MobiDB-lite"/>
    </source>
</evidence>
<evidence type="ECO:0000313" key="3">
    <source>
        <dbReference type="Proteomes" id="UP000198280"/>
    </source>
</evidence>
<dbReference type="EMBL" id="FZOF01000035">
    <property type="protein sequence ID" value="SNT53661.1"/>
    <property type="molecule type" value="Genomic_DNA"/>
</dbReference>
<feature type="compositionally biased region" description="Basic and acidic residues" evidence="1">
    <location>
        <begin position="80"/>
        <end position="98"/>
    </location>
</feature>
<keyword evidence="3" id="KW-1185">Reference proteome</keyword>
<feature type="compositionally biased region" description="Basic and acidic residues" evidence="1">
    <location>
        <begin position="227"/>
        <end position="237"/>
    </location>
</feature>
<feature type="compositionally biased region" description="Low complexity" evidence="1">
    <location>
        <begin position="133"/>
        <end position="147"/>
    </location>
</feature>
<protein>
    <submittedName>
        <fullName evidence="2">Uncharacterized protein</fullName>
    </submittedName>
</protein>
<feature type="region of interest" description="Disordered" evidence="1">
    <location>
        <begin position="227"/>
        <end position="252"/>
    </location>
</feature>
<feature type="region of interest" description="Disordered" evidence="1">
    <location>
        <begin position="112"/>
        <end position="207"/>
    </location>
</feature>
<organism evidence="2 3">
    <name type="scientific">Actinacidiphila glaucinigra</name>
    <dbReference type="NCBI Taxonomy" id="235986"/>
    <lineage>
        <taxon>Bacteria</taxon>
        <taxon>Bacillati</taxon>
        <taxon>Actinomycetota</taxon>
        <taxon>Actinomycetes</taxon>
        <taxon>Kitasatosporales</taxon>
        <taxon>Streptomycetaceae</taxon>
        <taxon>Actinacidiphila</taxon>
    </lineage>
</organism>
<evidence type="ECO:0000313" key="2">
    <source>
        <dbReference type="EMBL" id="SNT53661.1"/>
    </source>
</evidence>
<feature type="region of interest" description="Disordered" evidence="1">
    <location>
        <begin position="54"/>
        <end position="99"/>
    </location>
</feature>
<dbReference type="AlphaFoldDB" id="A0A239NFI7"/>